<feature type="domain" description="Protein TOPAZ1" evidence="9">
    <location>
        <begin position="930"/>
        <end position="1076"/>
    </location>
</feature>
<dbReference type="RefSeq" id="XP_018556979.2">
    <property type="nucleotide sequence ID" value="XM_018701463.2"/>
</dbReference>
<sequence length="1078" mass="118130">MSSEPLHQMNEVDTESFTCQRVRVYCRKINSSCARTYMPWPFSNTSRTLTAHAGATACPAEPVHPSARNNSDSPINQNQSGSPSSRTNDLLPSAPTDTTCQVSSQSEERREEDGEHIIVKRNGKRHGNMSSYSSDSKNQSKNMESAPCLMEAEESVASLLSDAAALYTPSQPGREPGTDAVSALSTPVNGPETNSSLSTPSPSSLGLSEWETATTTLSTMSSLFTHGGLSSLSATPSSLPPSLFLPEKVRDGELAEVLSASTSPRSHLPKHVIKAVEKPLFHCEETLMASCCSSPSSSAFFSHSFDSFQSCESSLLLPQDEQGSSKEILTDRSPPKLESYYITSPFNQNQSVAFGRNRSSSHNMTKEQCVETNSDKFMLPPLLSPVTSPQGHSCTSFLSPCCSDEEEEEEEEMTNKDTNTHEMLPGHHIPEIDNGSRQKCEEYPDCHQPEGCDNEDLEGVSSEFKSPSPHSSVGDESDDREEESEDETDYEDDVEQGNRGSQQVPLAPKLKANLTSGVVTDPCSSPSSDEGQPSSRDEGSSSSEIAGSERDTAKSEAAGDTQPSILDEFTAYEQDILLVDVIQDDPELFENLPQQSLLKLGPTRVSEAPKSRHTGVVKTLSLRTGGASVEHEQRLTPVTIDFHCDSPDITEESNSRPWRPQSSSTPSKVQNTWPATDKQTRNMGQSDANNNHVNGGLESRSQPIQTVNSPHNIPPLSTIRNGPWTTNPANMMDIRRQKSNSYCRQYFSESFSCGFKMCRFQHVPVEGDEKFCVETVTRFIKNPMCLQKAKAVFTGYYENNPPGVYFSMPVLLSLLWSLLKASMVSDVFSVLSVSLAHKIVPSHEFLLALFNFVREKGLIGSVPELMQLTFEMASAGLGLSLDCLDCVKNTPEFQQAVHPNSPVSVSGNHKLSSSTSFPECLNFAHSIVEIELCTKQEDWRRMGEVFRSFCQTSQHPNQVEQISGRIAIALLSESKDKLSLPFAAFAETVCQIDAQDTLIRSFLGRIGVSLMLRYHKTHQWAKGRRVVEVLSVSKVNYSTLKGLFGNEDGASRCCLVTVATELFLLSGSVEGALNTLPR</sequence>
<dbReference type="GO" id="GO:0005829">
    <property type="term" value="C:cytosol"/>
    <property type="evidence" value="ECO:0007669"/>
    <property type="project" value="UniProtKB-SubCell"/>
</dbReference>
<feature type="compositionally biased region" description="Polar residues" evidence="8">
    <location>
        <begin position="183"/>
        <end position="194"/>
    </location>
</feature>
<feature type="compositionally biased region" description="Low complexity" evidence="8">
    <location>
        <begin position="524"/>
        <end position="546"/>
    </location>
</feature>
<keyword evidence="6" id="KW-0744">Spermatogenesis</keyword>
<dbReference type="KEGG" id="lcf:108900429"/>
<dbReference type="InterPro" id="IPR029435">
    <property type="entry name" value="TOPAZ1_dom"/>
</dbReference>
<dbReference type="InterPro" id="IPR038952">
    <property type="entry name" value="TOPAZ1"/>
</dbReference>
<feature type="compositionally biased region" description="Acidic residues" evidence="8">
    <location>
        <begin position="475"/>
        <end position="495"/>
    </location>
</feature>
<proteinExistence type="predicted"/>
<feature type="region of interest" description="Disordered" evidence="8">
    <location>
        <begin position="167"/>
        <end position="208"/>
    </location>
</feature>
<dbReference type="Proteomes" id="UP000694890">
    <property type="component" value="Linkage group LG3"/>
</dbReference>
<evidence type="ECO:0000256" key="2">
    <source>
        <dbReference type="ARBA" id="ARBA00004514"/>
    </source>
</evidence>
<reference evidence="11" key="1">
    <citation type="submission" date="2025-08" db="UniProtKB">
        <authorList>
            <consortium name="RefSeq"/>
        </authorList>
    </citation>
    <scope>IDENTIFICATION</scope>
    <source>
        <tissue evidence="11">Brain</tissue>
    </source>
</reference>
<evidence type="ECO:0000256" key="5">
    <source>
        <dbReference type="ARBA" id="ARBA00022782"/>
    </source>
</evidence>
<feature type="compositionally biased region" description="Basic and acidic residues" evidence="8">
    <location>
        <begin position="413"/>
        <end position="450"/>
    </location>
</feature>
<dbReference type="PANTHER" id="PTHR35671:SF1">
    <property type="entry name" value="PROTEIN TOPAZ1"/>
    <property type="match status" value="1"/>
</dbReference>
<evidence type="ECO:0000256" key="6">
    <source>
        <dbReference type="ARBA" id="ARBA00022871"/>
    </source>
</evidence>
<feature type="compositionally biased region" description="Basic and acidic residues" evidence="8">
    <location>
        <begin position="106"/>
        <end position="118"/>
    </location>
</feature>
<feature type="region of interest" description="Disordered" evidence="8">
    <location>
        <begin position="397"/>
        <end position="564"/>
    </location>
</feature>
<evidence type="ECO:0000256" key="8">
    <source>
        <dbReference type="SAM" id="MobiDB-lite"/>
    </source>
</evidence>
<evidence type="ECO:0000256" key="1">
    <source>
        <dbReference type="ARBA" id="ARBA00002132"/>
    </source>
</evidence>
<dbReference type="GO" id="GO:0030154">
    <property type="term" value="P:cell differentiation"/>
    <property type="evidence" value="ECO:0007669"/>
    <property type="project" value="UniProtKB-KW"/>
</dbReference>
<feature type="compositionally biased region" description="Acidic residues" evidence="8">
    <location>
        <begin position="403"/>
        <end position="412"/>
    </location>
</feature>
<evidence type="ECO:0000259" key="9">
    <source>
        <dbReference type="Pfam" id="PF14669"/>
    </source>
</evidence>
<keyword evidence="4" id="KW-0963">Cytoplasm</keyword>
<feature type="compositionally biased region" description="Polar residues" evidence="8">
    <location>
        <begin position="660"/>
        <end position="674"/>
    </location>
</feature>
<evidence type="ECO:0000256" key="7">
    <source>
        <dbReference type="ARBA" id="ARBA00031943"/>
    </source>
</evidence>
<feature type="region of interest" description="Disordered" evidence="8">
    <location>
        <begin position="642"/>
        <end position="724"/>
    </location>
</feature>
<feature type="compositionally biased region" description="Low complexity" evidence="8">
    <location>
        <begin position="130"/>
        <end position="142"/>
    </location>
</feature>
<dbReference type="PANTHER" id="PTHR35671">
    <property type="entry name" value="PROTEIN TOPAZ1"/>
    <property type="match status" value="1"/>
</dbReference>
<dbReference type="GO" id="GO:0048137">
    <property type="term" value="P:spermatocyte division"/>
    <property type="evidence" value="ECO:0007669"/>
    <property type="project" value="TreeGrafter"/>
</dbReference>
<feature type="compositionally biased region" description="Polar residues" evidence="8">
    <location>
        <begin position="681"/>
        <end position="711"/>
    </location>
</feature>
<dbReference type="GeneID" id="108900429"/>
<comment type="subcellular location">
    <subcellularLocation>
        <location evidence="2">Cytoplasm</location>
        <location evidence="2">Cytosol</location>
    </subcellularLocation>
</comment>
<keyword evidence="5" id="KW-0221">Differentiation</keyword>
<accession>A0AAJ7QIV4</accession>
<evidence type="ECO:0000256" key="3">
    <source>
        <dbReference type="ARBA" id="ARBA00016464"/>
    </source>
</evidence>
<comment type="function">
    <text evidence="1">Important for normal spermatogenesis and male fertility. Specifically required for progression to the post-meiotic stages of spermatocyte development. Seems to be necessary for normal expression levels of a number of testis-expressed gene transcripts, although its role in this process is unclear.</text>
</comment>
<evidence type="ECO:0000256" key="4">
    <source>
        <dbReference type="ARBA" id="ARBA00022490"/>
    </source>
</evidence>
<organism evidence="10 11">
    <name type="scientific">Lates calcarifer</name>
    <name type="common">Barramundi</name>
    <name type="synonym">Holocentrus calcarifer</name>
    <dbReference type="NCBI Taxonomy" id="8187"/>
    <lineage>
        <taxon>Eukaryota</taxon>
        <taxon>Metazoa</taxon>
        <taxon>Chordata</taxon>
        <taxon>Craniata</taxon>
        <taxon>Vertebrata</taxon>
        <taxon>Euteleostomi</taxon>
        <taxon>Actinopterygii</taxon>
        <taxon>Neopterygii</taxon>
        <taxon>Teleostei</taxon>
        <taxon>Neoteleostei</taxon>
        <taxon>Acanthomorphata</taxon>
        <taxon>Carangaria</taxon>
        <taxon>Carangaria incertae sedis</taxon>
        <taxon>Centropomidae</taxon>
        <taxon>Lates</taxon>
    </lineage>
</organism>
<evidence type="ECO:0000313" key="11">
    <source>
        <dbReference type="RefSeq" id="XP_018556979.2"/>
    </source>
</evidence>
<feature type="compositionally biased region" description="Low complexity" evidence="8">
    <location>
        <begin position="195"/>
        <end position="208"/>
    </location>
</feature>
<dbReference type="AlphaFoldDB" id="A0AAJ7QIV4"/>
<dbReference type="Pfam" id="PF14669">
    <property type="entry name" value="Asp_Glu_race_2"/>
    <property type="match status" value="1"/>
</dbReference>
<feature type="compositionally biased region" description="Polar residues" evidence="8">
    <location>
        <begin position="67"/>
        <end position="105"/>
    </location>
</feature>
<gene>
    <name evidence="11" type="primary">LOC108900429</name>
</gene>
<name>A0AAJ7QIV4_LATCA</name>
<evidence type="ECO:0000313" key="10">
    <source>
        <dbReference type="Proteomes" id="UP000694890"/>
    </source>
</evidence>
<feature type="region of interest" description="Disordered" evidence="8">
    <location>
        <begin position="58"/>
        <end position="147"/>
    </location>
</feature>
<protein>
    <recommendedName>
        <fullName evidence="3">Protein TOPAZ1</fullName>
    </recommendedName>
    <alternativeName>
        <fullName evidence="7">Testis- and ovary-specific PAZ domain-containing protein 1</fullName>
    </alternativeName>
</protein>
<feature type="compositionally biased region" description="Low complexity" evidence="8">
    <location>
        <begin position="461"/>
        <end position="472"/>
    </location>
</feature>